<reference evidence="3" key="1">
    <citation type="submission" date="2016-10" db="EMBL/GenBank/DDBJ databases">
        <authorList>
            <person name="Varghese N."/>
            <person name="Submissions S."/>
        </authorList>
    </citation>
    <scope>NUCLEOTIDE SEQUENCE [LARGE SCALE GENOMIC DNA]</scope>
    <source>
        <strain evidence="3">CGMCC 1.7655</strain>
    </source>
</reference>
<dbReference type="EMBL" id="FNGE01000002">
    <property type="protein sequence ID" value="SDK69571.1"/>
    <property type="molecule type" value="Genomic_DNA"/>
</dbReference>
<organism evidence="2 3">
    <name type="scientific">Paracoccus chinensis</name>
    <dbReference type="NCBI Taxonomy" id="525640"/>
    <lineage>
        <taxon>Bacteria</taxon>
        <taxon>Pseudomonadati</taxon>
        <taxon>Pseudomonadota</taxon>
        <taxon>Alphaproteobacteria</taxon>
        <taxon>Rhodobacterales</taxon>
        <taxon>Paracoccaceae</taxon>
        <taxon>Paracoccus</taxon>
    </lineage>
</organism>
<protein>
    <recommendedName>
        <fullName evidence="4">Lipoprotein</fullName>
    </recommendedName>
</protein>
<proteinExistence type="predicted"/>
<feature type="chain" id="PRO_5011695861" description="Lipoprotein" evidence="1">
    <location>
        <begin position="22"/>
        <end position="184"/>
    </location>
</feature>
<dbReference type="STRING" id="525640.SAMN04487971_102295"/>
<evidence type="ECO:0000313" key="3">
    <source>
        <dbReference type="Proteomes" id="UP000199555"/>
    </source>
</evidence>
<sequence>MTLRFALLALPLALAGCDSQAMQNMQNLRMPWDKPEPVAAAPATPAVPTIPEPTGASPTVQPLEIEGKTAKVATADAETLAVTDLTAAGEGWAASVKGTTARFEPAGGKAANITVRRIPYSGGLEYIGVLGGQPFVLRVNAQDCGGQPLTATVRASGRTLPGCAAPAAAAATPAAPASTRPPRA</sequence>
<dbReference type="OrthoDB" id="9809132at2"/>
<evidence type="ECO:0000256" key="1">
    <source>
        <dbReference type="SAM" id="SignalP"/>
    </source>
</evidence>
<feature type="signal peptide" evidence="1">
    <location>
        <begin position="1"/>
        <end position="21"/>
    </location>
</feature>
<keyword evidence="3" id="KW-1185">Reference proteome</keyword>
<dbReference type="AlphaFoldDB" id="A0A1G9E0C1"/>
<dbReference type="Proteomes" id="UP000199555">
    <property type="component" value="Unassembled WGS sequence"/>
</dbReference>
<accession>A0A1G9E0C1</accession>
<dbReference type="PROSITE" id="PS51257">
    <property type="entry name" value="PROKAR_LIPOPROTEIN"/>
    <property type="match status" value="1"/>
</dbReference>
<dbReference type="RefSeq" id="WP_090752770.1">
    <property type="nucleotide sequence ID" value="NZ_FNGE01000002.1"/>
</dbReference>
<name>A0A1G9E0C1_9RHOB</name>
<keyword evidence="1" id="KW-0732">Signal</keyword>
<evidence type="ECO:0000313" key="2">
    <source>
        <dbReference type="EMBL" id="SDK69571.1"/>
    </source>
</evidence>
<evidence type="ECO:0008006" key="4">
    <source>
        <dbReference type="Google" id="ProtNLM"/>
    </source>
</evidence>
<gene>
    <name evidence="2" type="ORF">SAMN04487971_102295</name>
</gene>